<sequence>MPVNIRPVSCSIVMNISAFHMHSINLATRRVLPRAGLAQKKDFVAKALCPCILVASSAEISDSCKVNGLESLVELLAPFGQDVSTQITIQDGQGAPYFLDKINIKFTSNFVIEKQQQLSNSEVDELVKSCVNASVTTDNADPGFVKDSSGVDKEAVANEDIGAWSPWYTLFRQQWVNSMRASEHESFMHPVACLLAVSGSDTDPVATLRALASDPIVRRAQTQSFAGANMMLFYMVVHDERRATDAHNVDYRFDQVRKAFGQNCLLLRINSNTDLLGATDSSERAKISGIWSSSLASLQPLAKNAAEKASYGDMLTMRDVAALRDAVKQMMVRSVIPHMQYVVRLLSDQTANQRRGITGRLFSAGRRYFGNSGKAGSTLTGVDGDIYFRYDSPEAMMRQLADYSFMLKDFRFAQSVYQVARRDFLAEKAWKCYAGAQEMVGLCKLMWEVQATKAEFDSNFDDAIMAYMQKTHSPHPFLAIRSVILYFELLKHHKMLTYAPAALSRVSRVHVSLNALMSEQAAYSYLKFTPRAEIRKFSFFAMIASQQFQRAEMSELALRCLRMVRHALATTPTALHSGISAEHDERAGSYSEEKRRASLGDLGATFDSGNSKNNASEFAARSSWAAIDSFVNHELGRQCMKAQNYDEAFQYFMALMSDDKIPPKLQNKYLQELLQLFLESDDQAAASSQPSTAGNRGSASVPLSIPDIDPLMARIIMSPNLEGEDEMLEWRLDGSAPASASGSADSGSFAEISMQRNRRKCCSVGETIAVLLVVANPLTIGVTLNSFTLDCEFTAAGEQNSGSAAFDVSTVPSVILEGGQTSMVTVEIVAKKPGELSIIGAKFFLCDILPTFKSLRLPGRRLNDTKEQQMGRVYSSETSIGFRVDPELPHLDIAMNDFPDILMSGSVHKAAIHIANQGSLACHGIALWLSHPSFFDIKTPYLLSDAETSASVSDVYQRQVNISETEILSVSNALQDCSDFLLVGHSKQQLTGAQHLVPVESLAPGETLVVPLWVRGDRVGDHSLRLSIGSCASAALQAGVSRKMRSRTFDFDLLVTPSLRVNAFVRPSAKNPQERLLGIEVENMQADISVQLVQTTFSSGHYQLAPISAAKQRAVPPDGRVVIGPRQTINLMYRASPFQRSKPEKSSNNNGFLQAAVPEWFTINALRQYIYSNEKPKQLPQPIDLIYSNAILGDHEGIDCVRSSLQKYIVRSQSHRRRNMLRANYPRIPERFHHVLFPLFETFGIDFVLFWAEIGGAARSGHHSITGIDLGVPHDYINEALNPPEEGAARAWLANTINEREMLIQSIANRASVMTSRHERALDVAMRVLSAKKGIKDTNDEAGSAAMFIANIGITVRNHSWRYGYKARLDLLSPADLEQLVTDQVRLDYSGSRSSWSWLEKPDFLVLIGPQQSVEVSAKIACLTTGIVDIGLWKLRAVALEPANDGTVSIESAAAAKSQYSSKSFECTIYPALPCFISMEDTQE</sequence>
<accession>A0A9W7XT33</accession>
<protein>
    <submittedName>
        <fullName evidence="3">Uncharacterized protein</fullName>
    </submittedName>
</protein>
<dbReference type="GO" id="GO:1990072">
    <property type="term" value="C:TRAPPIII protein complex"/>
    <property type="evidence" value="ECO:0007669"/>
    <property type="project" value="TreeGrafter"/>
</dbReference>
<name>A0A9W7XT33_9FUNG</name>
<keyword evidence="4" id="KW-1185">Reference proteome</keyword>
<evidence type="ECO:0000259" key="1">
    <source>
        <dbReference type="Pfam" id="PF24544"/>
    </source>
</evidence>
<evidence type="ECO:0000313" key="3">
    <source>
        <dbReference type="EMBL" id="KAJ1648562.1"/>
    </source>
</evidence>
<organism evidence="3 4">
    <name type="scientific">Coemansia asiatica</name>
    <dbReference type="NCBI Taxonomy" id="1052880"/>
    <lineage>
        <taxon>Eukaryota</taxon>
        <taxon>Fungi</taxon>
        <taxon>Fungi incertae sedis</taxon>
        <taxon>Zoopagomycota</taxon>
        <taxon>Kickxellomycotina</taxon>
        <taxon>Kickxellomycetes</taxon>
        <taxon>Kickxellales</taxon>
        <taxon>Kickxellaceae</taxon>
        <taxon>Coemansia</taxon>
    </lineage>
</organism>
<feature type="domain" description="TPPC8 first Ig-like" evidence="2">
    <location>
        <begin position="757"/>
        <end position="901"/>
    </location>
</feature>
<dbReference type="InterPro" id="IPR024420">
    <property type="entry name" value="TRAPP_III_complex_Trs85"/>
</dbReference>
<evidence type="ECO:0000313" key="4">
    <source>
        <dbReference type="Proteomes" id="UP001145021"/>
    </source>
</evidence>
<dbReference type="Pfam" id="PF12739">
    <property type="entry name" value="TRAPPC-Trs85"/>
    <property type="match status" value="1"/>
</dbReference>
<reference evidence="3" key="1">
    <citation type="submission" date="2022-07" db="EMBL/GenBank/DDBJ databases">
        <title>Phylogenomic reconstructions and comparative analyses of Kickxellomycotina fungi.</title>
        <authorList>
            <person name="Reynolds N.K."/>
            <person name="Stajich J.E."/>
            <person name="Barry K."/>
            <person name="Grigoriev I.V."/>
            <person name="Crous P."/>
            <person name="Smith M.E."/>
        </authorList>
    </citation>
    <scope>NUCLEOTIDE SEQUENCE</scope>
    <source>
        <strain evidence="3">NBRC 105413</strain>
    </source>
</reference>
<dbReference type="PANTHER" id="PTHR12975">
    <property type="entry name" value="TRANSPORT PROTEIN TRAPP"/>
    <property type="match status" value="1"/>
</dbReference>
<dbReference type="Pfam" id="PF24544">
    <property type="entry name" value="Ig_TPPC8_2nd"/>
    <property type="match status" value="1"/>
</dbReference>
<dbReference type="EMBL" id="JANBOH010000003">
    <property type="protein sequence ID" value="KAJ1648562.1"/>
    <property type="molecule type" value="Genomic_DNA"/>
</dbReference>
<feature type="domain" description="TPPC8 second Ig-like" evidence="1">
    <location>
        <begin position="905"/>
        <end position="1025"/>
    </location>
</feature>
<comment type="caution">
    <text evidence="3">The sequence shown here is derived from an EMBL/GenBank/DDBJ whole genome shotgun (WGS) entry which is preliminary data.</text>
</comment>
<dbReference type="Pfam" id="PF24545">
    <property type="entry name" value="Ig_TPPC8_1st"/>
    <property type="match status" value="1"/>
</dbReference>
<evidence type="ECO:0000259" key="2">
    <source>
        <dbReference type="Pfam" id="PF24545"/>
    </source>
</evidence>
<gene>
    <name evidence="3" type="ORF">LPJ64_000142</name>
</gene>
<dbReference type="InterPro" id="IPR058541">
    <property type="entry name" value="Ig_TPPC8_1st"/>
</dbReference>
<dbReference type="PANTHER" id="PTHR12975:SF6">
    <property type="entry name" value="TRAFFICKING PROTEIN PARTICLE COMPLEX SUBUNIT 8"/>
    <property type="match status" value="1"/>
</dbReference>
<proteinExistence type="predicted"/>
<dbReference type="Proteomes" id="UP001145021">
    <property type="component" value="Unassembled WGS sequence"/>
</dbReference>
<dbReference type="InterPro" id="IPR058538">
    <property type="entry name" value="Ig_TPPC8_2nd"/>
</dbReference>